<dbReference type="Proteomes" id="UP001501195">
    <property type="component" value="Unassembled WGS sequence"/>
</dbReference>
<sequence length="94" mass="9957">MPATPSTSTARRPRRTRTPRTAPPLGSLTQPEHRDTALGCGACGSPRVTRLSMSLADGTPVTFVSCHVCEERSWHGSGGALSVDAVLDRSRKQG</sequence>
<reference evidence="3" key="1">
    <citation type="journal article" date="2019" name="Int. J. Syst. Evol. Microbiol.">
        <title>The Global Catalogue of Microorganisms (GCM) 10K type strain sequencing project: providing services to taxonomists for standard genome sequencing and annotation.</title>
        <authorList>
            <consortium name="The Broad Institute Genomics Platform"/>
            <consortium name="The Broad Institute Genome Sequencing Center for Infectious Disease"/>
            <person name="Wu L."/>
            <person name="Ma J."/>
        </authorList>
    </citation>
    <scope>NUCLEOTIDE SEQUENCE [LARGE SCALE GENOMIC DNA]</scope>
    <source>
        <strain evidence="3">JCM 18126</strain>
    </source>
</reference>
<gene>
    <name evidence="2" type="ORF">GCM10023225_29240</name>
</gene>
<evidence type="ECO:0000313" key="2">
    <source>
        <dbReference type="EMBL" id="GAA4990138.1"/>
    </source>
</evidence>
<name>A0ABP9I7A7_9ACTN</name>
<proteinExistence type="predicted"/>
<dbReference type="EMBL" id="BAABIL010000495">
    <property type="protein sequence ID" value="GAA4990138.1"/>
    <property type="molecule type" value="Genomic_DNA"/>
</dbReference>
<evidence type="ECO:0000313" key="3">
    <source>
        <dbReference type="Proteomes" id="UP001501195"/>
    </source>
</evidence>
<keyword evidence="3" id="KW-1185">Reference proteome</keyword>
<protein>
    <submittedName>
        <fullName evidence="2">Uncharacterized protein</fullName>
    </submittedName>
</protein>
<comment type="caution">
    <text evidence="2">The sequence shown here is derived from an EMBL/GenBank/DDBJ whole genome shotgun (WGS) entry which is preliminary data.</text>
</comment>
<feature type="compositionally biased region" description="Low complexity" evidence="1">
    <location>
        <begin position="1"/>
        <end position="10"/>
    </location>
</feature>
<evidence type="ECO:0000256" key="1">
    <source>
        <dbReference type="SAM" id="MobiDB-lite"/>
    </source>
</evidence>
<organism evidence="2 3">
    <name type="scientific">Kineococcus glutinatus</name>
    <dbReference type="NCBI Taxonomy" id="1070872"/>
    <lineage>
        <taxon>Bacteria</taxon>
        <taxon>Bacillati</taxon>
        <taxon>Actinomycetota</taxon>
        <taxon>Actinomycetes</taxon>
        <taxon>Kineosporiales</taxon>
        <taxon>Kineosporiaceae</taxon>
        <taxon>Kineococcus</taxon>
    </lineage>
</organism>
<accession>A0ABP9I7A7</accession>
<feature type="region of interest" description="Disordered" evidence="1">
    <location>
        <begin position="1"/>
        <end position="37"/>
    </location>
</feature>
<dbReference type="RefSeq" id="WP_345713411.1">
    <property type="nucleotide sequence ID" value="NZ_BAABIL010000495.1"/>
</dbReference>